<reference evidence="2 3" key="1">
    <citation type="submission" date="2016-09" db="EMBL/GenBank/DDBJ databases">
        <title>The draft genome of Dichanthelium oligosanthes: A C3 panicoid grass species.</title>
        <authorList>
            <person name="Studer A.J."/>
            <person name="Schnable J.C."/>
            <person name="Brutnell T.P."/>
        </authorList>
    </citation>
    <scope>NUCLEOTIDE SEQUENCE [LARGE SCALE GENOMIC DNA]</scope>
    <source>
        <strain evidence="3">cv. Kellogg 1175</strain>
        <tissue evidence="2">Leaf</tissue>
    </source>
</reference>
<accession>A0A1E5WHV0</accession>
<dbReference type="AlphaFoldDB" id="A0A1E5WHV0"/>
<evidence type="ECO:0000256" key="1">
    <source>
        <dbReference type="SAM" id="MobiDB-lite"/>
    </source>
</evidence>
<feature type="region of interest" description="Disordered" evidence="1">
    <location>
        <begin position="1"/>
        <end position="82"/>
    </location>
</feature>
<sequence>LHAYRAPGAGAAASSHRQAASAGGIPAAEEVPPAFAPSTGLPLQLLSPRLLMPRSRPRRSPGRSSSAPLVGPDIFCPVSSPE</sequence>
<dbReference type="EMBL" id="LWDX02007480">
    <property type="protein sequence ID" value="OEL36904.1"/>
    <property type="molecule type" value="Genomic_DNA"/>
</dbReference>
<proteinExistence type="predicted"/>
<feature type="compositionally biased region" description="Low complexity" evidence="1">
    <location>
        <begin position="1"/>
        <end position="54"/>
    </location>
</feature>
<protein>
    <submittedName>
        <fullName evidence="2">Uncharacterized protein</fullName>
    </submittedName>
</protein>
<evidence type="ECO:0000313" key="3">
    <source>
        <dbReference type="Proteomes" id="UP000095767"/>
    </source>
</evidence>
<dbReference type="Proteomes" id="UP000095767">
    <property type="component" value="Unassembled WGS sequence"/>
</dbReference>
<keyword evidence="3" id="KW-1185">Reference proteome</keyword>
<organism evidence="2 3">
    <name type="scientific">Dichanthelium oligosanthes</name>
    <dbReference type="NCBI Taxonomy" id="888268"/>
    <lineage>
        <taxon>Eukaryota</taxon>
        <taxon>Viridiplantae</taxon>
        <taxon>Streptophyta</taxon>
        <taxon>Embryophyta</taxon>
        <taxon>Tracheophyta</taxon>
        <taxon>Spermatophyta</taxon>
        <taxon>Magnoliopsida</taxon>
        <taxon>Liliopsida</taxon>
        <taxon>Poales</taxon>
        <taxon>Poaceae</taxon>
        <taxon>PACMAD clade</taxon>
        <taxon>Panicoideae</taxon>
        <taxon>Panicodae</taxon>
        <taxon>Paniceae</taxon>
        <taxon>Dichantheliinae</taxon>
        <taxon>Dichanthelium</taxon>
    </lineage>
</organism>
<gene>
    <name evidence="2" type="ORF">BAE44_0002078</name>
</gene>
<feature type="non-terminal residue" evidence="2">
    <location>
        <position position="1"/>
    </location>
</feature>
<comment type="caution">
    <text evidence="2">The sequence shown here is derived from an EMBL/GenBank/DDBJ whole genome shotgun (WGS) entry which is preliminary data.</text>
</comment>
<evidence type="ECO:0000313" key="2">
    <source>
        <dbReference type="EMBL" id="OEL36904.1"/>
    </source>
</evidence>
<name>A0A1E5WHV0_9POAL</name>